<evidence type="ECO:0000313" key="1">
    <source>
        <dbReference type="EMBL" id="VDO81603.1"/>
    </source>
</evidence>
<dbReference type="EMBL" id="UZAF01021875">
    <property type="protein sequence ID" value="VDO81603.1"/>
    <property type="molecule type" value="Genomic_DNA"/>
</dbReference>
<proteinExistence type="predicted"/>
<protein>
    <submittedName>
        <fullName evidence="1">Uncharacterized protein</fullName>
    </submittedName>
</protein>
<gene>
    <name evidence="1" type="ORF">HPLM_LOCUS20125</name>
</gene>
<evidence type="ECO:0000313" key="2">
    <source>
        <dbReference type="Proteomes" id="UP000268014"/>
    </source>
</evidence>
<name>A0A3P7ZTU0_HAEPC</name>
<accession>A0A3P7ZTU0</accession>
<dbReference type="Proteomes" id="UP000268014">
    <property type="component" value="Unassembled WGS sequence"/>
</dbReference>
<reference evidence="1 2" key="1">
    <citation type="submission" date="2018-11" db="EMBL/GenBank/DDBJ databases">
        <authorList>
            <consortium name="Pathogen Informatics"/>
        </authorList>
    </citation>
    <scope>NUCLEOTIDE SEQUENCE [LARGE SCALE GENOMIC DNA]</scope>
    <source>
        <strain evidence="1 2">MHpl1</strain>
    </source>
</reference>
<keyword evidence="2" id="KW-1185">Reference proteome</keyword>
<dbReference type="AlphaFoldDB" id="A0A3P7ZTU0"/>
<organism evidence="1 2">
    <name type="scientific">Haemonchus placei</name>
    <name type="common">Barber's pole worm</name>
    <dbReference type="NCBI Taxonomy" id="6290"/>
    <lineage>
        <taxon>Eukaryota</taxon>
        <taxon>Metazoa</taxon>
        <taxon>Ecdysozoa</taxon>
        <taxon>Nematoda</taxon>
        <taxon>Chromadorea</taxon>
        <taxon>Rhabditida</taxon>
        <taxon>Rhabditina</taxon>
        <taxon>Rhabditomorpha</taxon>
        <taxon>Strongyloidea</taxon>
        <taxon>Trichostrongylidae</taxon>
        <taxon>Haemonchus</taxon>
    </lineage>
</organism>
<sequence length="89" mass="10268">MVEVNPTGFGLRRCYTQCSSVRWVDAKDSELSDPWKAEFSHMFLFASVVAKEYSVPCFDLGWTRCFVVLRCHRLFVGARIFRGLLPCQV</sequence>